<dbReference type="InterPro" id="IPR036568">
    <property type="entry name" value="GGCT-like_sf"/>
</dbReference>
<dbReference type="Pfam" id="PF06094">
    <property type="entry name" value="GGACT"/>
    <property type="match status" value="1"/>
</dbReference>
<evidence type="ECO:0000256" key="1">
    <source>
        <dbReference type="ARBA" id="ARBA00022679"/>
    </source>
</evidence>
<evidence type="ECO:0000313" key="4">
    <source>
        <dbReference type="EMBL" id="OHA48693.1"/>
    </source>
</evidence>
<dbReference type="EMBL" id="MHSS01000004">
    <property type="protein sequence ID" value="OHA48693.1"/>
    <property type="molecule type" value="Genomic_DNA"/>
</dbReference>
<sequence length="160" mass="18143">MRLFILYDISLLFKTLTFEHIYAILKSGSSKEKEDDMNLFVYGTLTKPRVQQKVLGHTAQSQPAILKNHTFIRTPANFGNYLMAVRSMGNRVHGLLLSGLSKEDFEKLDEYEEIDQEGCPYHRKDLLVVLENGATVWAAVYVGGAKPRSRPKHSPFDIGL</sequence>
<evidence type="ECO:0000256" key="2">
    <source>
        <dbReference type="ARBA" id="ARBA00030602"/>
    </source>
</evidence>
<dbReference type="InterPro" id="IPR045038">
    <property type="entry name" value="AIG2-like"/>
</dbReference>
<dbReference type="Proteomes" id="UP000177629">
    <property type="component" value="Unassembled WGS sequence"/>
</dbReference>
<keyword evidence="1" id="KW-0808">Transferase</keyword>
<dbReference type="GO" id="GO:0016740">
    <property type="term" value="F:transferase activity"/>
    <property type="evidence" value="ECO:0007669"/>
    <property type="project" value="UniProtKB-KW"/>
</dbReference>
<dbReference type="AlphaFoldDB" id="A0A1G2PK87"/>
<proteinExistence type="predicted"/>
<dbReference type="InterPro" id="IPR009288">
    <property type="entry name" value="AIG2-like_dom"/>
</dbReference>
<reference evidence="4 5" key="1">
    <citation type="journal article" date="2016" name="Nat. Commun.">
        <title>Thousands of microbial genomes shed light on interconnected biogeochemical processes in an aquifer system.</title>
        <authorList>
            <person name="Anantharaman K."/>
            <person name="Brown C.T."/>
            <person name="Hug L.A."/>
            <person name="Sharon I."/>
            <person name="Castelle C.J."/>
            <person name="Probst A.J."/>
            <person name="Thomas B.C."/>
            <person name="Singh A."/>
            <person name="Wilkins M.J."/>
            <person name="Karaoz U."/>
            <person name="Brodie E.L."/>
            <person name="Williams K.H."/>
            <person name="Hubbard S.S."/>
            <person name="Banfield J.F."/>
        </authorList>
    </citation>
    <scope>NUCLEOTIDE SEQUENCE [LARGE SCALE GENOMIC DNA]</scope>
</reference>
<evidence type="ECO:0000313" key="5">
    <source>
        <dbReference type="Proteomes" id="UP000177629"/>
    </source>
</evidence>
<dbReference type="PANTHER" id="PTHR31544">
    <property type="entry name" value="AIG2-LIKE PROTEIN D"/>
    <property type="match status" value="1"/>
</dbReference>
<dbReference type="PANTHER" id="PTHR31544:SF2">
    <property type="entry name" value="AIG2-LIKE PROTEIN D"/>
    <property type="match status" value="1"/>
</dbReference>
<feature type="domain" description="Gamma-glutamylcyclotransferase AIG2-like" evidence="3">
    <location>
        <begin position="39"/>
        <end position="145"/>
    </location>
</feature>
<dbReference type="CDD" id="cd06661">
    <property type="entry name" value="GGCT_like"/>
    <property type="match status" value="1"/>
</dbReference>
<comment type="caution">
    <text evidence="4">The sequence shown here is derived from an EMBL/GenBank/DDBJ whole genome shotgun (WGS) entry which is preliminary data.</text>
</comment>
<dbReference type="InterPro" id="IPR013024">
    <property type="entry name" value="GGCT-like"/>
</dbReference>
<gene>
    <name evidence="4" type="ORF">A2806_01040</name>
</gene>
<evidence type="ECO:0000259" key="3">
    <source>
        <dbReference type="Pfam" id="PF06094"/>
    </source>
</evidence>
<protein>
    <recommendedName>
        <fullName evidence="2">Putative gamma-glutamylcyclotransferase</fullName>
    </recommendedName>
</protein>
<name>A0A1G2PK87_9BACT</name>
<dbReference type="Gene3D" id="3.10.490.10">
    <property type="entry name" value="Gamma-glutamyl cyclotransferase-like"/>
    <property type="match status" value="1"/>
</dbReference>
<dbReference type="SUPFAM" id="SSF110857">
    <property type="entry name" value="Gamma-glutamyl cyclotransferase-like"/>
    <property type="match status" value="1"/>
</dbReference>
<organism evidence="4 5">
    <name type="scientific">Candidatus Terrybacteria bacterium RIFCSPHIGHO2_01_FULL_48_17</name>
    <dbReference type="NCBI Taxonomy" id="1802362"/>
    <lineage>
        <taxon>Bacteria</taxon>
        <taxon>Candidatus Terryibacteriota</taxon>
    </lineage>
</organism>
<accession>A0A1G2PK87</accession>
<dbReference type="STRING" id="1802362.A2806_01040"/>